<evidence type="ECO:0000313" key="22">
    <source>
        <dbReference type="EMBL" id="OJA03099.1"/>
    </source>
</evidence>
<evidence type="ECO:0000256" key="9">
    <source>
        <dbReference type="ARBA" id="ARBA00022723"/>
    </source>
</evidence>
<keyword evidence="14" id="KW-0460">Magnesium</keyword>
<dbReference type="InterPro" id="IPR020974">
    <property type="entry name" value="CPD_dom"/>
</dbReference>
<accession>A0A1J8P518</accession>
<keyword evidence="10" id="KW-0677">Repeat</keyword>
<feature type="domain" description="Peptidase C80" evidence="21">
    <location>
        <begin position="1"/>
        <end position="91"/>
    </location>
</feature>
<keyword evidence="18" id="KW-0472">Membrane</keyword>
<dbReference type="GO" id="GO:0090729">
    <property type="term" value="F:toxin activity"/>
    <property type="evidence" value="ECO:0007669"/>
    <property type="project" value="UniProtKB-KW"/>
</dbReference>
<dbReference type="GO" id="GO:0016740">
    <property type="term" value="F:transferase activity"/>
    <property type="evidence" value="ECO:0007669"/>
    <property type="project" value="UniProtKB-KW"/>
</dbReference>
<evidence type="ECO:0000256" key="19">
    <source>
        <dbReference type="ARBA" id="ARBA00023200"/>
    </source>
</evidence>
<dbReference type="Pfam" id="PF11713">
    <property type="entry name" value="Peptidase_C80"/>
    <property type="match status" value="1"/>
</dbReference>
<dbReference type="InterPro" id="IPR038383">
    <property type="entry name" value="CPD_dom_sf"/>
</dbReference>
<keyword evidence="4" id="KW-1032">Host cell membrane</keyword>
<comment type="subcellular location">
    <subcellularLocation>
        <location evidence="2">Host cell membrane</location>
    </subcellularLocation>
    <subcellularLocation>
        <location evidence="20">Host cytoplasm</location>
        <location evidence="20">Host cytosol</location>
    </subcellularLocation>
    <subcellularLocation>
        <location evidence="3">Secreted</location>
    </subcellularLocation>
</comment>
<evidence type="ECO:0000256" key="2">
    <source>
        <dbReference type="ARBA" id="ARBA00004165"/>
    </source>
</evidence>
<dbReference type="GO" id="GO:0008289">
    <property type="term" value="F:lipid binding"/>
    <property type="evidence" value="ECO:0007669"/>
    <property type="project" value="UniProtKB-KW"/>
</dbReference>
<evidence type="ECO:0000256" key="8">
    <source>
        <dbReference type="ARBA" id="ARBA00022679"/>
    </source>
</evidence>
<dbReference type="EMBL" id="MIQH01001070">
    <property type="protein sequence ID" value="OJA03099.1"/>
    <property type="molecule type" value="Genomic_DNA"/>
</dbReference>
<keyword evidence="5" id="KW-0964">Secreted</keyword>
<keyword evidence="16" id="KW-0843">Virulence</keyword>
<keyword evidence="12" id="KW-0788">Thiol protease</keyword>
<keyword evidence="8" id="KW-0808">Transferase</keyword>
<evidence type="ECO:0000256" key="10">
    <source>
        <dbReference type="ARBA" id="ARBA00022737"/>
    </source>
</evidence>
<keyword evidence="15" id="KW-1043">Host membrane</keyword>
<dbReference type="GO" id="GO:0046872">
    <property type="term" value="F:metal ion binding"/>
    <property type="evidence" value="ECO:0007669"/>
    <property type="project" value="UniProtKB-KW"/>
</dbReference>
<evidence type="ECO:0000256" key="1">
    <source>
        <dbReference type="ARBA" id="ARBA00001946"/>
    </source>
</evidence>
<evidence type="ECO:0000256" key="12">
    <source>
        <dbReference type="ARBA" id="ARBA00022807"/>
    </source>
</evidence>
<feature type="non-terminal residue" evidence="22">
    <location>
        <position position="143"/>
    </location>
</feature>
<evidence type="ECO:0000256" key="5">
    <source>
        <dbReference type="ARBA" id="ARBA00022525"/>
    </source>
</evidence>
<dbReference type="GO" id="GO:0044164">
    <property type="term" value="C:host cell cytosol"/>
    <property type="evidence" value="ECO:0007669"/>
    <property type="project" value="UniProtKB-SubCell"/>
</dbReference>
<reference evidence="23" key="1">
    <citation type="submission" date="2016-09" db="EMBL/GenBank/DDBJ databases">
        <title>Genome Sequence of Bathymodiolus thermophilus sulfur-oxidizing gill endosymbiont.</title>
        <authorList>
            <person name="Ponnudurai R."/>
            <person name="Kleiner M."/>
            <person name="Sayavedra L."/>
            <person name="Thuermer A."/>
            <person name="Felbeck H."/>
            <person name="Schlueter R."/>
            <person name="Schweder T."/>
            <person name="Markert S."/>
        </authorList>
    </citation>
    <scope>NUCLEOTIDE SEQUENCE [LARGE SCALE GENOMIC DNA]</scope>
    <source>
        <strain evidence="23">BAT/CrabSpa'14</strain>
    </source>
</reference>
<feature type="non-terminal residue" evidence="22">
    <location>
        <position position="1"/>
    </location>
</feature>
<evidence type="ECO:0000256" key="7">
    <source>
        <dbReference type="ARBA" id="ARBA00022670"/>
    </source>
</evidence>
<comment type="caution">
    <text evidence="22">The sequence shown here is derived from an EMBL/GenBank/DDBJ whole genome shotgun (WGS) entry which is preliminary data.</text>
</comment>
<evidence type="ECO:0000256" key="20">
    <source>
        <dbReference type="ARBA" id="ARBA00023586"/>
    </source>
</evidence>
<comment type="cofactor">
    <cofactor evidence="1">
        <name>Mg(2+)</name>
        <dbReference type="ChEBI" id="CHEBI:18420"/>
    </cofactor>
</comment>
<evidence type="ECO:0000256" key="4">
    <source>
        <dbReference type="ARBA" id="ARBA00022511"/>
    </source>
</evidence>
<evidence type="ECO:0000256" key="6">
    <source>
        <dbReference type="ARBA" id="ARBA00022656"/>
    </source>
</evidence>
<evidence type="ECO:0000313" key="23">
    <source>
        <dbReference type="Proteomes" id="UP000182798"/>
    </source>
</evidence>
<keyword evidence="9" id="KW-0479">Metal-binding</keyword>
<organism evidence="22 23">
    <name type="scientific">Bathymodiolus thermophilus thioautotrophic gill symbiont</name>
    <dbReference type="NCBI Taxonomy" id="2360"/>
    <lineage>
        <taxon>Bacteria</taxon>
        <taxon>Pseudomonadati</taxon>
        <taxon>Pseudomonadota</taxon>
        <taxon>Gammaproteobacteria</taxon>
        <taxon>sulfur-oxidizing symbionts</taxon>
    </lineage>
</organism>
<keyword evidence="13" id="KW-0068">Autocatalytic cleavage</keyword>
<evidence type="ECO:0000256" key="11">
    <source>
        <dbReference type="ARBA" id="ARBA00022801"/>
    </source>
</evidence>
<evidence type="ECO:0000256" key="3">
    <source>
        <dbReference type="ARBA" id="ARBA00004613"/>
    </source>
</evidence>
<evidence type="ECO:0000256" key="15">
    <source>
        <dbReference type="ARBA" id="ARBA00022870"/>
    </source>
</evidence>
<dbReference type="GO" id="GO:0008234">
    <property type="term" value="F:cysteine-type peptidase activity"/>
    <property type="evidence" value="ECO:0007669"/>
    <property type="project" value="UniProtKB-KW"/>
</dbReference>
<dbReference type="GO" id="GO:0020002">
    <property type="term" value="C:host cell plasma membrane"/>
    <property type="evidence" value="ECO:0007669"/>
    <property type="project" value="UniProtKB-SubCell"/>
</dbReference>
<evidence type="ECO:0000256" key="17">
    <source>
        <dbReference type="ARBA" id="ARBA00023121"/>
    </source>
</evidence>
<name>A0A1J8P518_9GAMM</name>
<evidence type="ECO:0000259" key="21">
    <source>
        <dbReference type="Pfam" id="PF11713"/>
    </source>
</evidence>
<evidence type="ECO:0000256" key="13">
    <source>
        <dbReference type="ARBA" id="ARBA00022813"/>
    </source>
</evidence>
<sequence>IRVNFVDHGANLSREGAQSLANKAKILQQTYGNSNTKIKRMALVGCDTDGVNQALTRNFANAAYNNTAILQQTEITGRTGQVQINTDGTKTMTTDGTKTIYSWDNDKGEIAQKTETVKRYSDILENPLGKFDEQIKSMERQLL</sequence>
<keyword evidence="17" id="KW-0446">Lipid-binding</keyword>
<evidence type="ECO:0000256" key="18">
    <source>
        <dbReference type="ARBA" id="ARBA00023136"/>
    </source>
</evidence>
<keyword evidence="6" id="KW-0800">Toxin</keyword>
<keyword evidence="7" id="KW-0645">Protease</keyword>
<gene>
    <name evidence="22" type="ORF">BGC33_01665</name>
</gene>
<dbReference type="GO" id="GO:0005576">
    <property type="term" value="C:extracellular region"/>
    <property type="evidence" value="ECO:0007669"/>
    <property type="project" value="UniProtKB-SubCell"/>
</dbReference>
<proteinExistence type="predicted"/>
<dbReference type="AlphaFoldDB" id="A0A1J8P518"/>
<evidence type="ECO:0000256" key="14">
    <source>
        <dbReference type="ARBA" id="ARBA00022842"/>
    </source>
</evidence>
<keyword evidence="11" id="KW-0378">Hydrolase</keyword>
<keyword evidence="19" id="KW-1035">Host cytoplasm</keyword>
<protein>
    <recommendedName>
        <fullName evidence="21">Peptidase C80 domain-containing protein</fullName>
    </recommendedName>
</protein>
<dbReference type="Gene3D" id="3.40.50.11050">
    <property type="match status" value="1"/>
</dbReference>
<dbReference type="GO" id="GO:0006508">
    <property type="term" value="P:proteolysis"/>
    <property type="evidence" value="ECO:0007669"/>
    <property type="project" value="UniProtKB-KW"/>
</dbReference>
<evidence type="ECO:0000256" key="16">
    <source>
        <dbReference type="ARBA" id="ARBA00023026"/>
    </source>
</evidence>
<dbReference type="Proteomes" id="UP000182798">
    <property type="component" value="Unassembled WGS sequence"/>
</dbReference>